<feature type="domain" description="DUF1508" evidence="1">
    <location>
        <begin position="37"/>
        <end position="83"/>
    </location>
</feature>
<dbReference type="InterPro" id="IPR036913">
    <property type="entry name" value="YegP-like_sf"/>
</dbReference>
<dbReference type="InterPro" id="IPR010879">
    <property type="entry name" value="DUF1508"/>
</dbReference>
<evidence type="ECO:0000259" key="1">
    <source>
        <dbReference type="Pfam" id="PF07411"/>
    </source>
</evidence>
<dbReference type="Proteomes" id="UP001327027">
    <property type="component" value="Unassembled WGS sequence"/>
</dbReference>
<name>A0ABU5ZWV8_9FLAO</name>
<dbReference type="RefSeq" id="WP_324180391.1">
    <property type="nucleotide sequence ID" value="NZ_BAABAW010000006.1"/>
</dbReference>
<dbReference type="PANTHER" id="PTHR40606">
    <property type="match status" value="1"/>
</dbReference>
<evidence type="ECO:0000313" key="2">
    <source>
        <dbReference type="EMBL" id="MEB3346361.1"/>
    </source>
</evidence>
<dbReference type="PANTHER" id="PTHR40606:SF1">
    <property type="entry name" value="UPF0339 PROTEIN YEGP"/>
    <property type="match status" value="1"/>
</dbReference>
<organism evidence="2 3">
    <name type="scientific">Aquimarina gracilis</name>
    <dbReference type="NCBI Taxonomy" id="874422"/>
    <lineage>
        <taxon>Bacteria</taxon>
        <taxon>Pseudomonadati</taxon>
        <taxon>Bacteroidota</taxon>
        <taxon>Flavobacteriia</taxon>
        <taxon>Flavobacteriales</taxon>
        <taxon>Flavobacteriaceae</taxon>
        <taxon>Aquimarina</taxon>
    </lineage>
</organism>
<evidence type="ECO:0000313" key="3">
    <source>
        <dbReference type="Proteomes" id="UP001327027"/>
    </source>
</evidence>
<gene>
    <name evidence="2" type="ORF">U6A24_12865</name>
</gene>
<dbReference type="InterPro" id="IPR051141">
    <property type="entry name" value="UPF0339_domain"/>
</dbReference>
<keyword evidence="3" id="KW-1185">Reference proteome</keyword>
<protein>
    <submittedName>
        <fullName evidence="2">YegP family protein</fullName>
    </submittedName>
</protein>
<dbReference type="Gene3D" id="3.30.160.160">
    <property type="entry name" value="YegP-like"/>
    <property type="match status" value="1"/>
</dbReference>
<sequence>MNFHKGFFFDQSNFEPILILKSNDIMADPKFKIHKSNNGQYYFNLHAPNGQIIATSETYTTKQNCKNGIESVKTNAPIAEIEDVTNE</sequence>
<comment type="caution">
    <text evidence="2">The sequence shown here is derived from an EMBL/GenBank/DDBJ whole genome shotgun (WGS) entry which is preliminary data.</text>
</comment>
<dbReference type="Pfam" id="PF07411">
    <property type="entry name" value="DUF1508"/>
    <property type="match status" value="1"/>
</dbReference>
<dbReference type="SUPFAM" id="SSF160113">
    <property type="entry name" value="YegP-like"/>
    <property type="match status" value="1"/>
</dbReference>
<dbReference type="EMBL" id="JAYKLX010000006">
    <property type="protein sequence ID" value="MEB3346361.1"/>
    <property type="molecule type" value="Genomic_DNA"/>
</dbReference>
<reference evidence="2 3" key="1">
    <citation type="journal article" date="2013" name="Int. J. Syst. Evol. Microbiol.">
        <title>Aquimarina gracilis sp. nov., isolated from the gut microflora of a mussel, Mytilus coruscus, and emended description of Aquimarina spongiae.</title>
        <authorList>
            <person name="Park S.C."/>
            <person name="Choe H.N."/>
            <person name="Baik K.S."/>
            <person name="Seong C.N."/>
        </authorList>
    </citation>
    <scope>NUCLEOTIDE SEQUENCE [LARGE SCALE GENOMIC DNA]</scope>
    <source>
        <strain evidence="2 3">PSC32</strain>
    </source>
</reference>
<proteinExistence type="predicted"/>
<accession>A0ABU5ZWV8</accession>